<feature type="compositionally biased region" description="Pro residues" evidence="1">
    <location>
        <begin position="20"/>
        <end position="31"/>
    </location>
</feature>
<protein>
    <submittedName>
        <fullName evidence="2">Uncharacterized protein</fullName>
    </submittedName>
</protein>
<dbReference type="AlphaFoldDB" id="A0A0E9S0Z5"/>
<evidence type="ECO:0000313" key="2">
    <source>
        <dbReference type="EMBL" id="JAH34857.1"/>
    </source>
</evidence>
<reference evidence="2" key="2">
    <citation type="journal article" date="2015" name="Fish Shellfish Immunol.">
        <title>Early steps in the European eel (Anguilla anguilla)-Vibrio vulnificus interaction in the gills: Role of the RtxA13 toxin.</title>
        <authorList>
            <person name="Callol A."/>
            <person name="Pajuelo D."/>
            <person name="Ebbesson L."/>
            <person name="Teles M."/>
            <person name="MacKenzie S."/>
            <person name="Amaro C."/>
        </authorList>
    </citation>
    <scope>NUCLEOTIDE SEQUENCE</scope>
</reference>
<sequence>MRSSLPSGIECHPVFSAGPSSPPRAPPPMRPPWRTLINRQLTSFVL</sequence>
<evidence type="ECO:0000256" key="1">
    <source>
        <dbReference type="SAM" id="MobiDB-lite"/>
    </source>
</evidence>
<dbReference type="EMBL" id="GBXM01073720">
    <property type="protein sequence ID" value="JAH34857.1"/>
    <property type="molecule type" value="Transcribed_RNA"/>
</dbReference>
<accession>A0A0E9S0Z5</accession>
<name>A0A0E9S0Z5_ANGAN</name>
<proteinExistence type="predicted"/>
<reference evidence="2" key="1">
    <citation type="submission" date="2014-11" db="EMBL/GenBank/DDBJ databases">
        <authorList>
            <person name="Amaro Gonzalez C."/>
        </authorList>
    </citation>
    <scope>NUCLEOTIDE SEQUENCE</scope>
</reference>
<organism evidence="2">
    <name type="scientific">Anguilla anguilla</name>
    <name type="common">European freshwater eel</name>
    <name type="synonym">Muraena anguilla</name>
    <dbReference type="NCBI Taxonomy" id="7936"/>
    <lineage>
        <taxon>Eukaryota</taxon>
        <taxon>Metazoa</taxon>
        <taxon>Chordata</taxon>
        <taxon>Craniata</taxon>
        <taxon>Vertebrata</taxon>
        <taxon>Euteleostomi</taxon>
        <taxon>Actinopterygii</taxon>
        <taxon>Neopterygii</taxon>
        <taxon>Teleostei</taxon>
        <taxon>Anguilliformes</taxon>
        <taxon>Anguillidae</taxon>
        <taxon>Anguilla</taxon>
    </lineage>
</organism>
<feature type="region of interest" description="Disordered" evidence="1">
    <location>
        <begin position="1"/>
        <end position="34"/>
    </location>
</feature>